<dbReference type="PROSITE" id="PS00108">
    <property type="entry name" value="PROTEIN_KINASE_ST"/>
    <property type="match status" value="1"/>
</dbReference>
<evidence type="ECO:0000256" key="6">
    <source>
        <dbReference type="ARBA" id="ARBA00022729"/>
    </source>
</evidence>
<dbReference type="InterPro" id="IPR011009">
    <property type="entry name" value="Kinase-like_dom_sf"/>
</dbReference>
<evidence type="ECO:0000256" key="10">
    <source>
        <dbReference type="ARBA" id="ARBA00022989"/>
    </source>
</evidence>
<evidence type="ECO:0000256" key="14">
    <source>
        <dbReference type="ARBA" id="ARBA00048679"/>
    </source>
</evidence>
<comment type="subcellular location">
    <subcellularLocation>
        <location evidence="1">Membrane</location>
        <topology evidence="1">Single-pass membrane protein</topology>
    </subcellularLocation>
</comment>
<name>A0A068TQU5_COFCA</name>
<dbReference type="FunFam" id="1.10.510.10:FF:000161">
    <property type="entry name" value="Wall-associated receptor kinase-like 20"/>
    <property type="match status" value="1"/>
</dbReference>
<evidence type="ECO:0000256" key="13">
    <source>
        <dbReference type="ARBA" id="ARBA00047899"/>
    </source>
</evidence>
<keyword evidence="12" id="KW-0325">Glycoprotein</keyword>
<dbReference type="GO" id="GO:0004674">
    <property type="term" value="F:protein serine/threonine kinase activity"/>
    <property type="evidence" value="ECO:0007669"/>
    <property type="project" value="UniProtKB-KW"/>
</dbReference>
<keyword evidence="3" id="KW-0723">Serine/threonine-protein kinase</keyword>
<dbReference type="Pfam" id="PF14380">
    <property type="entry name" value="WAK_assoc"/>
    <property type="match status" value="2"/>
</dbReference>
<dbReference type="InterPro" id="IPR000719">
    <property type="entry name" value="Prot_kinase_dom"/>
</dbReference>
<dbReference type="PANTHER" id="PTHR46008:SF20">
    <property type="entry name" value="PROTEIN KINASE DOMAIN-CONTAINING PROTEIN"/>
    <property type="match status" value="1"/>
</dbReference>
<dbReference type="OrthoDB" id="4062651at2759"/>
<dbReference type="InterPro" id="IPR008271">
    <property type="entry name" value="Ser/Thr_kinase_AS"/>
</dbReference>
<dbReference type="GO" id="GO:0030247">
    <property type="term" value="F:polysaccharide binding"/>
    <property type="evidence" value="ECO:0007669"/>
    <property type="project" value="InterPro"/>
</dbReference>
<dbReference type="Gene3D" id="3.30.200.20">
    <property type="entry name" value="Phosphorylase Kinase, domain 1"/>
    <property type="match status" value="1"/>
</dbReference>
<dbReference type="InterPro" id="IPR025287">
    <property type="entry name" value="WAK_GUB"/>
</dbReference>
<evidence type="ECO:0000256" key="1">
    <source>
        <dbReference type="ARBA" id="ARBA00004167"/>
    </source>
</evidence>
<evidence type="ECO:0000256" key="9">
    <source>
        <dbReference type="ARBA" id="ARBA00022840"/>
    </source>
</evidence>
<evidence type="ECO:0000256" key="16">
    <source>
        <dbReference type="SAM" id="Phobius"/>
    </source>
</evidence>
<keyword evidence="10 16" id="KW-1133">Transmembrane helix</keyword>
<keyword evidence="20" id="KW-1185">Reference proteome</keyword>
<evidence type="ECO:0000256" key="8">
    <source>
        <dbReference type="ARBA" id="ARBA00022777"/>
    </source>
</evidence>
<evidence type="ECO:0000256" key="12">
    <source>
        <dbReference type="ARBA" id="ARBA00023180"/>
    </source>
</evidence>
<dbReference type="Pfam" id="PF00069">
    <property type="entry name" value="Pkinase"/>
    <property type="match status" value="1"/>
</dbReference>
<evidence type="ECO:0000313" key="19">
    <source>
        <dbReference type="EMBL" id="CDO98412.1"/>
    </source>
</evidence>
<feature type="binding site" evidence="15">
    <location>
        <position position="636"/>
    </location>
    <ligand>
        <name>ATP</name>
        <dbReference type="ChEBI" id="CHEBI:30616"/>
    </ligand>
</feature>
<comment type="catalytic activity">
    <reaction evidence="13">
        <text>L-threonyl-[protein] + ATP = O-phospho-L-threonyl-[protein] + ADP + H(+)</text>
        <dbReference type="Rhea" id="RHEA:46608"/>
        <dbReference type="Rhea" id="RHEA-COMP:11060"/>
        <dbReference type="Rhea" id="RHEA-COMP:11605"/>
        <dbReference type="ChEBI" id="CHEBI:15378"/>
        <dbReference type="ChEBI" id="CHEBI:30013"/>
        <dbReference type="ChEBI" id="CHEBI:30616"/>
        <dbReference type="ChEBI" id="CHEBI:61977"/>
        <dbReference type="ChEBI" id="CHEBI:456216"/>
        <dbReference type="EC" id="2.7.11.1"/>
    </reaction>
</comment>
<dbReference type="PhylomeDB" id="A0A068TQU5"/>
<dbReference type="InterPro" id="IPR032872">
    <property type="entry name" value="WAK_assoc_C"/>
</dbReference>
<accession>A0A068TQU5</accession>
<dbReference type="FunCoup" id="A0A068TQU5">
    <property type="interactions" value="41"/>
</dbReference>
<dbReference type="SMART" id="SM00220">
    <property type="entry name" value="S_TKc"/>
    <property type="match status" value="1"/>
</dbReference>
<sequence length="933" mass="104937">MPHQPLLFLHLLPVFISFVFMKSCAGNNNSSIWPHCPASKCGNIEVKYPFWIKSNDTAIQYCGYEGFGLDCTPSSAPGNYNLTLHLPPVDFHVQNINYPDYKLTLVDADVTTNLSCPRPRHNLTLEDLPLNYSTQDLNLTFYFNCTVPSLPFSAYPVDCLKSGGNMSFVSLETGTKSDPDWFKFCEEKVVVTVTKGEIEGMINWNDNRIRESMFAGFVLDWYRGFECAGCENSGGRCGHNNTTTEEFLCFCNDGTITHDHCKGTLHFLESIERFFTVTILPSYKCHCIQIIAILFTILMDGIACFYTNSSACEPQNCGNGLKIEYPFWIPGRQESYCGSPMFNVTCRDRNPILKISDDDYIIRDIFYTNDSILLSPAELYNVSDQCPAPQHNFSTGGTPFSYGPETVDLFFFYNCTEPYQEETYPLDCACNASHHAFAVFHTEILDHRNHSEQSCQPPVNAPVATDSLKRLLAMNYTDVLKKGFVLQWDGDSCSKCRRSGGECGSYYDDFVCYCDDHIHPKTCDDGGGSNLRLKIGIGFGAAAGSALILCVIFFVYQRRHKNRDSGSTLISRDISSYSSSVIDPERASGYLGVHIFAYTELEEATNCFDPNKELGDGGFGTVYKGKLRDGREVAVKRLYESNFKRVEHFRNEVEILTRLRHRNLVSLYGCTSRHCRELLLVYEYIPNGTIADHLHGPLARPGSLPWSTRMNIAIETASALSYLHASDVIHRDVKTNNILLDNNFCVKVADFGLSRLFPINATHVSTAPQGTPGYVDPEYHQCYHLTDKSDVFSFGVVLIELISSMPAVDITRHRHEINLSNIAVHRIQNHLLHELVDDNLGYGSDYKLTAMIEDVAELAFQCLQYERDMRPTMQEVLQALLEIQNKDYNAEKKEEMDNQADDVVLLKINQLTSSPDSILTNSVSSSTTTSTST</sequence>
<dbReference type="OMA" id="ARNATHH"/>
<dbReference type="GO" id="GO:0005524">
    <property type="term" value="F:ATP binding"/>
    <property type="evidence" value="ECO:0007669"/>
    <property type="project" value="UniProtKB-UniRule"/>
</dbReference>
<dbReference type="InterPro" id="IPR017441">
    <property type="entry name" value="Protein_kinase_ATP_BS"/>
</dbReference>
<keyword evidence="8" id="KW-0418">Kinase</keyword>
<dbReference type="Pfam" id="PF13947">
    <property type="entry name" value="GUB_WAK_bind"/>
    <property type="match status" value="2"/>
</dbReference>
<dbReference type="SUPFAM" id="SSF56112">
    <property type="entry name" value="Protein kinase-like (PK-like)"/>
    <property type="match status" value="1"/>
</dbReference>
<keyword evidence="6 17" id="KW-0732">Signal</keyword>
<feature type="chain" id="PRO_5001656979" description="non-specific serine/threonine protein kinase" evidence="17">
    <location>
        <begin position="27"/>
        <end position="933"/>
    </location>
</feature>
<dbReference type="FunFam" id="3.30.200.20:FF:000039">
    <property type="entry name" value="receptor-like protein kinase FERONIA"/>
    <property type="match status" value="1"/>
</dbReference>
<evidence type="ECO:0000256" key="11">
    <source>
        <dbReference type="ARBA" id="ARBA00023136"/>
    </source>
</evidence>
<dbReference type="PANTHER" id="PTHR46008">
    <property type="entry name" value="LEAF RUST 10 DISEASE-RESISTANCE LOCUS RECEPTOR-LIKE PROTEIN KINASE-LIKE 1.4"/>
    <property type="match status" value="1"/>
</dbReference>
<dbReference type="GO" id="GO:0005886">
    <property type="term" value="C:plasma membrane"/>
    <property type="evidence" value="ECO:0007669"/>
    <property type="project" value="UniProtKB-ARBA"/>
</dbReference>
<keyword evidence="5 16" id="KW-0812">Transmembrane</keyword>
<keyword evidence="9 15" id="KW-0067">ATP-binding</keyword>
<dbReference type="Gramene" id="CDO98412">
    <property type="protein sequence ID" value="CDO98412"/>
    <property type="gene ID" value="GSCOC_T00022494001"/>
</dbReference>
<evidence type="ECO:0000256" key="5">
    <source>
        <dbReference type="ARBA" id="ARBA00022692"/>
    </source>
</evidence>
<gene>
    <name evidence="19" type="ORF">GSCOC_T00022494001</name>
</gene>
<evidence type="ECO:0000256" key="7">
    <source>
        <dbReference type="ARBA" id="ARBA00022741"/>
    </source>
</evidence>
<dbReference type="AlphaFoldDB" id="A0A068TQU5"/>
<protein>
    <recommendedName>
        <fullName evidence="2">non-specific serine/threonine protein kinase</fullName>
        <ecNumber evidence="2">2.7.11.1</ecNumber>
    </recommendedName>
</protein>
<dbReference type="Gene3D" id="1.10.510.10">
    <property type="entry name" value="Transferase(Phosphotransferase) domain 1"/>
    <property type="match status" value="1"/>
</dbReference>
<dbReference type="EC" id="2.7.11.1" evidence="2"/>
<keyword evidence="7 15" id="KW-0547">Nucleotide-binding</keyword>
<reference evidence="20" key="1">
    <citation type="journal article" date="2014" name="Science">
        <title>The coffee genome provides insight into the convergent evolution of caffeine biosynthesis.</title>
        <authorList>
            <person name="Denoeud F."/>
            <person name="Carretero-Paulet L."/>
            <person name="Dereeper A."/>
            <person name="Droc G."/>
            <person name="Guyot R."/>
            <person name="Pietrella M."/>
            <person name="Zheng C."/>
            <person name="Alberti A."/>
            <person name="Anthony F."/>
            <person name="Aprea G."/>
            <person name="Aury J.M."/>
            <person name="Bento P."/>
            <person name="Bernard M."/>
            <person name="Bocs S."/>
            <person name="Campa C."/>
            <person name="Cenci A."/>
            <person name="Combes M.C."/>
            <person name="Crouzillat D."/>
            <person name="Da Silva C."/>
            <person name="Daddiego L."/>
            <person name="De Bellis F."/>
            <person name="Dussert S."/>
            <person name="Garsmeur O."/>
            <person name="Gayraud T."/>
            <person name="Guignon V."/>
            <person name="Jahn K."/>
            <person name="Jamilloux V."/>
            <person name="Joet T."/>
            <person name="Labadie K."/>
            <person name="Lan T."/>
            <person name="Leclercq J."/>
            <person name="Lepelley M."/>
            <person name="Leroy T."/>
            <person name="Li L.T."/>
            <person name="Librado P."/>
            <person name="Lopez L."/>
            <person name="Munoz A."/>
            <person name="Noel B."/>
            <person name="Pallavicini A."/>
            <person name="Perrotta G."/>
            <person name="Poncet V."/>
            <person name="Pot D."/>
            <person name="Priyono X."/>
            <person name="Rigoreau M."/>
            <person name="Rouard M."/>
            <person name="Rozas J."/>
            <person name="Tranchant-Dubreuil C."/>
            <person name="VanBuren R."/>
            <person name="Zhang Q."/>
            <person name="Andrade A.C."/>
            <person name="Argout X."/>
            <person name="Bertrand B."/>
            <person name="de Kochko A."/>
            <person name="Graziosi G."/>
            <person name="Henry R.J."/>
            <person name="Jayarama X."/>
            <person name="Ming R."/>
            <person name="Nagai C."/>
            <person name="Rounsley S."/>
            <person name="Sankoff D."/>
            <person name="Giuliano G."/>
            <person name="Albert V.A."/>
            <person name="Wincker P."/>
            <person name="Lashermes P."/>
        </authorList>
    </citation>
    <scope>NUCLEOTIDE SEQUENCE [LARGE SCALE GENOMIC DNA]</scope>
    <source>
        <strain evidence="20">cv. DH200-94</strain>
    </source>
</reference>
<organism evidence="19 20">
    <name type="scientific">Coffea canephora</name>
    <name type="common">Robusta coffee</name>
    <dbReference type="NCBI Taxonomy" id="49390"/>
    <lineage>
        <taxon>Eukaryota</taxon>
        <taxon>Viridiplantae</taxon>
        <taxon>Streptophyta</taxon>
        <taxon>Embryophyta</taxon>
        <taxon>Tracheophyta</taxon>
        <taxon>Spermatophyta</taxon>
        <taxon>Magnoliopsida</taxon>
        <taxon>eudicotyledons</taxon>
        <taxon>Gunneridae</taxon>
        <taxon>Pentapetalae</taxon>
        <taxon>asterids</taxon>
        <taxon>lamiids</taxon>
        <taxon>Gentianales</taxon>
        <taxon>Rubiaceae</taxon>
        <taxon>Ixoroideae</taxon>
        <taxon>Gardenieae complex</taxon>
        <taxon>Bertiereae - Coffeeae clade</taxon>
        <taxon>Coffeeae</taxon>
        <taxon>Coffea</taxon>
    </lineage>
</organism>
<feature type="signal peptide" evidence="17">
    <location>
        <begin position="1"/>
        <end position="26"/>
    </location>
</feature>
<evidence type="ECO:0000313" key="20">
    <source>
        <dbReference type="Proteomes" id="UP000295252"/>
    </source>
</evidence>
<keyword evidence="4" id="KW-0808">Transferase</keyword>
<proteinExistence type="predicted"/>
<feature type="transmembrane region" description="Helical" evidence="16">
    <location>
        <begin position="535"/>
        <end position="556"/>
    </location>
</feature>
<evidence type="ECO:0000256" key="17">
    <source>
        <dbReference type="SAM" id="SignalP"/>
    </source>
</evidence>
<comment type="catalytic activity">
    <reaction evidence="14">
        <text>L-seryl-[protein] + ATP = O-phospho-L-seryl-[protein] + ADP + H(+)</text>
        <dbReference type="Rhea" id="RHEA:17989"/>
        <dbReference type="Rhea" id="RHEA-COMP:9863"/>
        <dbReference type="Rhea" id="RHEA-COMP:11604"/>
        <dbReference type="ChEBI" id="CHEBI:15378"/>
        <dbReference type="ChEBI" id="CHEBI:29999"/>
        <dbReference type="ChEBI" id="CHEBI:30616"/>
        <dbReference type="ChEBI" id="CHEBI:83421"/>
        <dbReference type="ChEBI" id="CHEBI:456216"/>
        <dbReference type="EC" id="2.7.11.1"/>
    </reaction>
</comment>
<evidence type="ECO:0000256" key="4">
    <source>
        <dbReference type="ARBA" id="ARBA00022679"/>
    </source>
</evidence>
<dbReference type="PROSITE" id="PS00107">
    <property type="entry name" value="PROTEIN_KINASE_ATP"/>
    <property type="match status" value="1"/>
</dbReference>
<evidence type="ECO:0000256" key="3">
    <source>
        <dbReference type="ARBA" id="ARBA00022527"/>
    </source>
</evidence>
<evidence type="ECO:0000256" key="15">
    <source>
        <dbReference type="PROSITE-ProRule" id="PRU10141"/>
    </source>
</evidence>
<dbReference type="EMBL" id="HG739086">
    <property type="protein sequence ID" value="CDO98412.1"/>
    <property type="molecule type" value="Genomic_DNA"/>
</dbReference>
<evidence type="ECO:0000256" key="2">
    <source>
        <dbReference type="ARBA" id="ARBA00012513"/>
    </source>
</evidence>
<keyword evidence="11 16" id="KW-0472">Membrane</keyword>
<dbReference type="InParanoid" id="A0A068TQU5"/>
<evidence type="ECO:0000259" key="18">
    <source>
        <dbReference type="PROSITE" id="PS50011"/>
    </source>
</evidence>
<dbReference type="Proteomes" id="UP000295252">
    <property type="component" value="Chromosome VI"/>
</dbReference>
<feature type="domain" description="Protein kinase" evidence="18">
    <location>
        <begin position="608"/>
        <end position="881"/>
    </location>
</feature>
<dbReference type="PROSITE" id="PS50011">
    <property type="entry name" value="PROTEIN_KINASE_DOM"/>
    <property type="match status" value="1"/>
</dbReference>
<dbReference type="STRING" id="49390.A0A068TQU5"/>